<proteinExistence type="predicted"/>
<evidence type="ECO:0000313" key="2">
    <source>
        <dbReference type="Proteomes" id="UP001209878"/>
    </source>
</evidence>
<reference evidence="1" key="1">
    <citation type="journal article" date="2023" name="Mol. Biol. Evol.">
        <title>Third-Generation Sequencing Reveals the Adaptive Role of the Epigenome in Three Deep-Sea Polychaetes.</title>
        <authorList>
            <person name="Perez M."/>
            <person name="Aroh O."/>
            <person name="Sun Y."/>
            <person name="Lan Y."/>
            <person name="Juniper S.K."/>
            <person name="Young C.R."/>
            <person name="Angers B."/>
            <person name="Qian P.Y."/>
        </authorList>
    </citation>
    <scope>NUCLEOTIDE SEQUENCE</scope>
    <source>
        <strain evidence="1">R07B-5</strain>
    </source>
</reference>
<gene>
    <name evidence="1" type="ORF">NP493_293g00029</name>
</gene>
<dbReference type="Proteomes" id="UP001209878">
    <property type="component" value="Unassembled WGS sequence"/>
</dbReference>
<protein>
    <submittedName>
        <fullName evidence="1">Uncharacterized protein</fullName>
    </submittedName>
</protein>
<name>A0AAD9NWQ6_RIDPI</name>
<keyword evidence="2" id="KW-1185">Reference proteome</keyword>
<organism evidence="1 2">
    <name type="scientific">Ridgeia piscesae</name>
    <name type="common">Tubeworm</name>
    <dbReference type="NCBI Taxonomy" id="27915"/>
    <lineage>
        <taxon>Eukaryota</taxon>
        <taxon>Metazoa</taxon>
        <taxon>Spiralia</taxon>
        <taxon>Lophotrochozoa</taxon>
        <taxon>Annelida</taxon>
        <taxon>Polychaeta</taxon>
        <taxon>Sedentaria</taxon>
        <taxon>Canalipalpata</taxon>
        <taxon>Sabellida</taxon>
        <taxon>Siboglinidae</taxon>
        <taxon>Ridgeia</taxon>
    </lineage>
</organism>
<comment type="caution">
    <text evidence="1">The sequence shown here is derived from an EMBL/GenBank/DDBJ whole genome shotgun (WGS) entry which is preliminary data.</text>
</comment>
<sequence length="41" mass="4599">MISSVSSEGNIGIILLWTSWLNKQTLYFGLYLFQSVVTVCS</sequence>
<evidence type="ECO:0000313" key="1">
    <source>
        <dbReference type="EMBL" id="KAK2183864.1"/>
    </source>
</evidence>
<dbReference type="EMBL" id="JAODUO010000292">
    <property type="protein sequence ID" value="KAK2183864.1"/>
    <property type="molecule type" value="Genomic_DNA"/>
</dbReference>
<accession>A0AAD9NWQ6</accession>
<dbReference type="AlphaFoldDB" id="A0AAD9NWQ6"/>